<dbReference type="Proteomes" id="UP001229955">
    <property type="component" value="Chromosome"/>
</dbReference>
<name>A0AA49K1N3_9BACT</name>
<dbReference type="Pfam" id="PF03932">
    <property type="entry name" value="CutC"/>
    <property type="match status" value="1"/>
</dbReference>
<evidence type="ECO:0000256" key="1">
    <source>
        <dbReference type="ARBA" id="ARBA00007768"/>
    </source>
</evidence>
<dbReference type="EMBL" id="CP130613">
    <property type="protein sequence ID" value="WKW16074.1"/>
    <property type="molecule type" value="Genomic_DNA"/>
</dbReference>
<dbReference type="GO" id="GO:0005507">
    <property type="term" value="F:copper ion binding"/>
    <property type="evidence" value="ECO:0007669"/>
    <property type="project" value="TreeGrafter"/>
</dbReference>
<comment type="similarity">
    <text evidence="1 2">Belongs to the CutC family.</text>
</comment>
<proteinExistence type="inferred from homology"/>
<dbReference type="PANTHER" id="PTHR12598:SF0">
    <property type="entry name" value="COPPER HOMEOSTASIS PROTEIN CUTC HOMOLOG"/>
    <property type="match status" value="1"/>
</dbReference>
<dbReference type="AlphaFoldDB" id="A0AA49K1N3"/>
<dbReference type="HAMAP" id="MF_00795">
    <property type="entry name" value="CutC"/>
    <property type="match status" value="1"/>
</dbReference>
<dbReference type="KEGG" id="pspc:Strain318_002482"/>
<dbReference type="SUPFAM" id="SSF110395">
    <property type="entry name" value="CutC-like"/>
    <property type="match status" value="1"/>
</dbReference>
<protein>
    <recommendedName>
        <fullName evidence="2">PF03932 family protein CutC</fullName>
    </recommendedName>
</protein>
<evidence type="ECO:0000313" key="3">
    <source>
        <dbReference type="EMBL" id="WKW13167.1"/>
    </source>
</evidence>
<comment type="subcellular location">
    <subcellularLocation>
        <location evidence="2">Cytoplasm</location>
    </subcellularLocation>
</comment>
<reference evidence="4" key="1">
    <citation type="submission" date="2023-07" db="EMBL/GenBank/DDBJ databases">
        <authorList>
            <person name="Haufschild T."/>
            <person name="Kallscheuer N."/>
            <person name="Hammer J."/>
            <person name="Kohn T."/>
            <person name="Kabuu M."/>
            <person name="Jogler M."/>
            <person name="Wohfarth N."/>
            <person name="Heuer A."/>
            <person name="Rohde M."/>
            <person name="van Teeseling M.C.F."/>
            <person name="Jogler C."/>
        </authorList>
    </citation>
    <scope>NUCLEOTIDE SEQUENCE</scope>
    <source>
        <strain evidence="3">Strain 138</strain>
        <strain evidence="4">Strain 318</strain>
    </source>
</reference>
<dbReference type="InterPro" id="IPR005627">
    <property type="entry name" value="CutC-like"/>
</dbReference>
<dbReference type="EMBL" id="CP130612">
    <property type="protein sequence ID" value="WKW13167.1"/>
    <property type="molecule type" value="Genomic_DNA"/>
</dbReference>
<dbReference type="PANTHER" id="PTHR12598">
    <property type="entry name" value="COPPER HOMEOSTASIS PROTEIN CUTC"/>
    <property type="match status" value="1"/>
</dbReference>
<evidence type="ECO:0000313" key="4">
    <source>
        <dbReference type="EMBL" id="WKW16074.1"/>
    </source>
</evidence>
<keyword evidence="5" id="KW-1185">Reference proteome</keyword>
<dbReference type="InterPro" id="IPR036822">
    <property type="entry name" value="CutC-like_dom_sf"/>
</dbReference>
<accession>A0AA49K1N3</accession>
<keyword evidence="2" id="KW-0963">Cytoplasm</keyword>
<comment type="caution">
    <text evidence="2">Once thought to be involved in copper homeostasis, experiments in E.coli have shown this is not the case.</text>
</comment>
<sequence length="222" mass="23575">MPTLPRPFIEAYVETVAQAAAAERAGADRLELCGPGEGGLTPSDATVAAVVQGTDVPVHAMLRPRAGDFTYDADEFAQMLRDIPRLRACGATGVVFGVLQLDRRLDVERMRALVTAAEGLRTVCHRAFDLTPDPDEALEQLVTLGIHEVLTSGQAADASAGVPVLRRLHARADGRIDVLIGGGVRAHNVARIIAQTGVPRVHARAVDAGVIAEMRAAVQRLR</sequence>
<evidence type="ECO:0000256" key="2">
    <source>
        <dbReference type="HAMAP-Rule" id="MF_00795"/>
    </source>
</evidence>
<accession>A0AA49Q5P6</accession>
<evidence type="ECO:0000313" key="5">
    <source>
        <dbReference type="Proteomes" id="UP001229955"/>
    </source>
</evidence>
<dbReference type="GO" id="GO:0005737">
    <property type="term" value="C:cytoplasm"/>
    <property type="evidence" value="ECO:0007669"/>
    <property type="project" value="UniProtKB-SubCell"/>
</dbReference>
<dbReference type="Gene3D" id="3.20.20.380">
    <property type="entry name" value="Copper homeostasis (CutC) domain"/>
    <property type="match status" value="1"/>
</dbReference>
<gene>
    <name evidence="2" type="primary">cutC</name>
    <name evidence="3" type="ORF">Strain138_002482</name>
    <name evidence="4" type="ORF">Strain318_002482</name>
</gene>
<dbReference type="RefSeq" id="WP_367886028.1">
    <property type="nucleotide sequence ID" value="NZ_CP130612.1"/>
</dbReference>
<organism evidence="4 5">
    <name type="scientific">Pseudogemmatithrix spongiicola</name>
    <dbReference type="NCBI Taxonomy" id="3062599"/>
    <lineage>
        <taxon>Bacteria</taxon>
        <taxon>Pseudomonadati</taxon>
        <taxon>Gemmatimonadota</taxon>
        <taxon>Gemmatimonadia</taxon>
        <taxon>Gemmatimonadales</taxon>
        <taxon>Gemmatimonadaceae</taxon>
        <taxon>Pseudogemmatithrix</taxon>
    </lineage>
</organism>